<evidence type="ECO:0000256" key="1">
    <source>
        <dbReference type="ARBA" id="ARBA00023125"/>
    </source>
</evidence>
<dbReference type="Gene3D" id="1.10.10.10">
    <property type="entry name" value="Winged helix-like DNA-binding domain superfamily/Winged helix DNA-binding domain"/>
    <property type="match status" value="1"/>
</dbReference>
<dbReference type="InterPro" id="IPR000835">
    <property type="entry name" value="HTH_MarR-typ"/>
</dbReference>
<keyword evidence="1" id="KW-0238">DNA-binding</keyword>
<dbReference type="PANTHER" id="PTHR33164:SF57">
    <property type="entry name" value="MARR-FAMILY TRANSCRIPTIONAL REGULATOR"/>
    <property type="match status" value="1"/>
</dbReference>
<dbReference type="Proteomes" id="UP001596439">
    <property type="component" value="Unassembled WGS sequence"/>
</dbReference>
<dbReference type="SUPFAM" id="SSF46785">
    <property type="entry name" value="Winged helix' DNA-binding domain"/>
    <property type="match status" value="1"/>
</dbReference>
<dbReference type="PROSITE" id="PS50995">
    <property type="entry name" value="HTH_MARR_2"/>
    <property type="match status" value="1"/>
</dbReference>
<dbReference type="EMBL" id="JBHTCE010000001">
    <property type="protein sequence ID" value="MFC7390531.1"/>
    <property type="molecule type" value="Genomic_DNA"/>
</dbReference>
<sequence length="160" mass="18580">MTEMSATRAREMMKSFWRVQRVLIRLMHQTAQQNDLTLPQLHGLMMLNEQGAITQKELVRRTRMPKSTLSQSLDGLVERGLIRRDINPDNRREVVLTIDQSGKQLIDEIEQQEEGTEQQLNQILSHLDEETYRHMIEAHQQIADGLNEGFTDCEGGCRHD</sequence>
<evidence type="ECO:0000313" key="4">
    <source>
        <dbReference type="Proteomes" id="UP001596439"/>
    </source>
</evidence>
<dbReference type="InterPro" id="IPR036388">
    <property type="entry name" value="WH-like_DNA-bd_sf"/>
</dbReference>
<keyword evidence="4" id="KW-1185">Reference proteome</keyword>
<dbReference type="PANTHER" id="PTHR33164">
    <property type="entry name" value="TRANSCRIPTIONAL REGULATOR, MARR FAMILY"/>
    <property type="match status" value="1"/>
</dbReference>
<name>A0ABW2PQE1_9BACL</name>
<organism evidence="3 4">
    <name type="scientific">Exiguobacterium aestuarii</name>
    <dbReference type="NCBI Taxonomy" id="273527"/>
    <lineage>
        <taxon>Bacteria</taxon>
        <taxon>Bacillati</taxon>
        <taxon>Bacillota</taxon>
        <taxon>Bacilli</taxon>
        <taxon>Bacillales</taxon>
        <taxon>Bacillales Family XII. Incertae Sedis</taxon>
        <taxon>Exiguobacterium</taxon>
    </lineage>
</organism>
<dbReference type="Pfam" id="PF01047">
    <property type="entry name" value="MarR"/>
    <property type="match status" value="1"/>
</dbReference>
<dbReference type="InterPro" id="IPR036390">
    <property type="entry name" value="WH_DNA-bd_sf"/>
</dbReference>
<evidence type="ECO:0000313" key="3">
    <source>
        <dbReference type="EMBL" id="MFC7390531.1"/>
    </source>
</evidence>
<accession>A0ABW2PQE1</accession>
<feature type="domain" description="HTH marR-type" evidence="2">
    <location>
        <begin position="9"/>
        <end position="141"/>
    </location>
</feature>
<dbReference type="RefSeq" id="WP_214789670.1">
    <property type="nucleotide sequence ID" value="NZ_JANIEL010000006.1"/>
</dbReference>
<evidence type="ECO:0000259" key="2">
    <source>
        <dbReference type="PROSITE" id="PS50995"/>
    </source>
</evidence>
<protein>
    <submittedName>
        <fullName evidence="3">MarR family winged helix-turn-helix transcriptional regulator</fullName>
    </submittedName>
</protein>
<comment type="caution">
    <text evidence="3">The sequence shown here is derived from an EMBL/GenBank/DDBJ whole genome shotgun (WGS) entry which is preliminary data.</text>
</comment>
<reference evidence="4" key="1">
    <citation type="journal article" date="2019" name="Int. J. Syst. Evol. Microbiol.">
        <title>The Global Catalogue of Microorganisms (GCM) 10K type strain sequencing project: providing services to taxonomists for standard genome sequencing and annotation.</title>
        <authorList>
            <consortium name="The Broad Institute Genomics Platform"/>
            <consortium name="The Broad Institute Genome Sequencing Center for Infectious Disease"/>
            <person name="Wu L."/>
            <person name="Ma J."/>
        </authorList>
    </citation>
    <scope>NUCLEOTIDE SEQUENCE [LARGE SCALE GENOMIC DNA]</scope>
    <source>
        <strain evidence="4">CCUG 55590</strain>
    </source>
</reference>
<gene>
    <name evidence="3" type="ORF">ACFQO8_10235</name>
</gene>
<dbReference type="InterPro" id="IPR039422">
    <property type="entry name" value="MarR/SlyA-like"/>
</dbReference>
<proteinExistence type="predicted"/>
<dbReference type="SMART" id="SM00347">
    <property type="entry name" value="HTH_MARR"/>
    <property type="match status" value="1"/>
</dbReference>